<reference evidence="2" key="1">
    <citation type="submission" date="2021-09" db="EMBL/GenBank/DDBJ databases">
        <authorList>
            <consortium name="AG Swart"/>
            <person name="Singh M."/>
            <person name="Singh A."/>
            <person name="Seah K."/>
            <person name="Emmerich C."/>
        </authorList>
    </citation>
    <scope>NUCLEOTIDE SEQUENCE</scope>
    <source>
        <strain evidence="2">ATCC30299</strain>
    </source>
</reference>
<protein>
    <submittedName>
        <fullName evidence="2">Uncharacterized protein</fullName>
    </submittedName>
</protein>
<dbReference type="Proteomes" id="UP001162131">
    <property type="component" value="Unassembled WGS sequence"/>
</dbReference>
<feature type="region of interest" description="Disordered" evidence="1">
    <location>
        <begin position="44"/>
        <end position="67"/>
    </location>
</feature>
<name>A0AAU9JLF5_9CILI</name>
<comment type="caution">
    <text evidence="2">The sequence shown here is derived from an EMBL/GenBank/DDBJ whole genome shotgun (WGS) entry which is preliminary data.</text>
</comment>
<dbReference type="EMBL" id="CAJZBQ010000040">
    <property type="protein sequence ID" value="CAG9326475.1"/>
    <property type="molecule type" value="Genomic_DNA"/>
</dbReference>
<evidence type="ECO:0000313" key="2">
    <source>
        <dbReference type="EMBL" id="CAG9326475.1"/>
    </source>
</evidence>
<feature type="region of interest" description="Disordered" evidence="1">
    <location>
        <begin position="202"/>
        <end position="249"/>
    </location>
</feature>
<gene>
    <name evidence="2" type="ORF">BSTOLATCC_MIC40901</name>
</gene>
<organism evidence="2 3">
    <name type="scientific">Blepharisma stoltei</name>
    <dbReference type="NCBI Taxonomy" id="1481888"/>
    <lineage>
        <taxon>Eukaryota</taxon>
        <taxon>Sar</taxon>
        <taxon>Alveolata</taxon>
        <taxon>Ciliophora</taxon>
        <taxon>Postciliodesmatophora</taxon>
        <taxon>Heterotrichea</taxon>
        <taxon>Heterotrichida</taxon>
        <taxon>Blepharismidae</taxon>
        <taxon>Blepharisma</taxon>
    </lineage>
</organism>
<sequence>MLNLSDSLEFHPPATNSIPKHIDDYYYDFPLQFTPQSSIIITPPISSPRDEKTNEEFSSQKPSIEGSPVYLGDSRRSNKVSAMRIEDKLMQKQVLAQKRIEDLRTKREKEEMGKMRNKPKISKKSQELAKKAEQKLFGDLFVNISKSIISDIKSEVIEQRSPFRSSQECSPIYISPTEASPESNNMSSPTFKTTPFNESIEKQFTSHQIAKTPEPKPKKTIKKIPKTPSTSTRSASVHSRKEKSQSKSLLNLSVLERSNSWAKEKHQKVNKMIKAKEEKGVEECTFSPVIYSRVPHHLHNLKAKELHNMSKSKGSLMSGSISNSNSIIHLTPNVSLYHQENSLQQLKSLPIQYTSLTPCQFRVSFKSGCDIASFMTRANRWG</sequence>
<evidence type="ECO:0000256" key="1">
    <source>
        <dbReference type="SAM" id="MobiDB-lite"/>
    </source>
</evidence>
<accession>A0AAU9JLF5</accession>
<evidence type="ECO:0000313" key="3">
    <source>
        <dbReference type="Proteomes" id="UP001162131"/>
    </source>
</evidence>
<dbReference type="AlphaFoldDB" id="A0AAU9JLF5"/>
<proteinExistence type="predicted"/>
<keyword evidence="3" id="KW-1185">Reference proteome</keyword>